<feature type="compositionally biased region" description="Low complexity" evidence="1">
    <location>
        <begin position="272"/>
        <end position="281"/>
    </location>
</feature>
<dbReference type="Proteomes" id="UP000799291">
    <property type="component" value="Unassembled WGS sequence"/>
</dbReference>
<name>A0A6G1J570_9PLEO</name>
<feature type="compositionally biased region" description="Polar residues" evidence="1">
    <location>
        <begin position="90"/>
        <end position="100"/>
    </location>
</feature>
<keyword evidence="3" id="KW-1185">Reference proteome</keyword>
<feature type="compositionally biased region" description="Basic and acidic residues" evidence="1">
    <location>
        <begin position="48"/>
        <end position="61"/>
    </location>
</feature>
<accession>A0A6G1J570</accession>
<proteinExistence type="predicted"/>
<reference evidence="2" key="1">
    <citation type="journal article" date="2020" name="Stud. Mycol.">
        <title>101 Dothideomycetes genomes: a test case for predicting lifestyles and emergence of pathogens.</title>
        <authorList>
            <person name="Haridas S."/>
            <person name="Albert R."/>
            <person name="Binder M."/>
            <person name="Bloem J."/>
            <person name="Labutti K."/>
            <person name="Salamov A."/>
            <person name="Andreopoulos B."/>
            <person name="Baker S."/>
            <person name="Barry K."/>
            <person name="Bills G."/>
            <person name="Bluhm B."/>
            <person name="Cannon C."/>
            <person name="Castanera R."/>
            <person name="Culley D."/>
            <person name="Daum C."/>
            <person name="Ezra D."/>
            <person name="Gonzalez J."/>
            <person name="Henrissat B."/>
            <person name="Kuo A."/>
            <person name="Liang C."/>
            <person name="Lipzen A."/>
            <person name="Lutzoni F."/>
            <person name="Magnuson J."/>
            <person name="Mondo S."/>
            <person name="Nolan M."/>
            <person name="Ohm R."/>
            <person name="Pangilinan J."/>
            <person name="Park H.-J."/>
            <person name="Ramirez L."/>
            <person name="Alfaro M."/>
            <person name="Sun H."/>
            <person name="Tritt A."/>
            <person name="Yoshinaga Y."/>
            <person name="Zwiers L.-H."/>
            <person name="Turgeon B."/>
            <person name="Goodwin S."/>
            <person name="Spatafora J."/>
            <person name="Crous P."/>
            <person name="Grigoriev I."/>
        </authorList>
    </citation>
    <scope>NUCLEOTIDE SEQUENCE</scope>
    <source>
        <strain evidence="2">CBS 122367</strain>
    </source>
</reference>
<gene>
    <name evidence="2" type="ORF">K458DRAFT_387517</name>
</gene>
<evidence type="ECO:0000256" key="1">
    <source>
        <dbReference type="SAM" id="MobiDB-lite"/>
    </source>
</evidence>
<evidence type="ECO:0000313" key="2">
    <source>
        <dbReference type="EMBL" id="KAF2685558.1"/>
    </source>
</evidence>
<dbReference type="EMBL" id="MU005578">
    <property type="protein sequence ID" value="KAF2685558.1"/>
    <property type="molecule type" value="Genomic_DNA"/>
</dbReference>
<feature type="compositionally biased region" description="Basic and acidic residues" evidence="1">
    <location>
        <begin position="317"/>
        <end position="334"/>
    </location>
</feature>
<organism evidence="2 3">
    <name type="scientific">Lentithecium fluviatile CBS 122367</name>
    <dbReference type="NCBI Taxonomy" id="1168545"/>
    <lineage>
        <taxon>Eukaryota</taxon>
        <taxon>Fungi</taxon>
        <taxon>Dikarya</taxon>
        <taxon>Ascomycota</taxon>
        <taxon>Pezizomycotina</taxon>
        <taxon>Dothideomycetes</taxon>
        <taxon>Pleosporomycetidae</taxon>
        <taxon>Pleosporales</taxon>
        <taxon>Massarineae</taxon>
        <taxon>Lentitheciaceae</taxon>
        <taxon>Lentithecium</taxon>
    </lineage>
</organism>
<protein>
    <submittedName>
        <fullName evidence="2">Uncharacterized protein</fullName>
    </submittedName>
</protein>
<feature type="region of interest" description="Disordered" evidence="1">
    <location>
        <begin position="253"/>
        <end position="287"/>
    </location>
</feature>
<feature type="region of interest" description="Disordered" evidence="1">
    <location>
        <begin position="48"/>
        <end position="114"/>
    </location>
</feature>
<dbReference type="OrthoDB" id="3799586at2759"/>
<feature type="region of interest" description="Disordered" evidence="1">
    <location>
        <begin position="300"/>
        <end position="367"/>
    </location>
</feature>
<sequence length="367" mass="41115">MKRAGMRGGGDNDRSRDHWDELLTERSRKFYDGTYEWDGSDGFWDENRVYHKFNDPNDPEGRPPTPRPVSPLKLEDEDADADTMHADSPKTVSRGVTTPGSLEGPKGNTNRLPSIRPLLPKSILENTEDNIIMHLNGSAYKPTIPHKDLYTNNPNRERLFGRIEGMLVGQWAERTGLSLQDCYKLCGIPITEALLAKLAMKDWDEKQPWDKTKLATSNTPFDGEKHLKEMRARNADPMDLGAMNEALIGHYDKDTSARGGAGQKDEADSSDDPFSSCPSDLSDWDVDDLVRDPNMEMEHALTDTYKLKQKPGAPAVRRPDLKRKNDDQEDEHQQNKKGKKGTARVIKGRGSSIDSGVGGISTRRRSA</sequence>
<evidence type="ECO:0000313" key="3">
    <source>
        <dbReference type="Proteomes" id="UP000799291"/>
    </source>
</evidence>
<dbReference type="AlphaFoldDB" id="A0A6G1J570"/>